<dbReference type="InterPro" id="IPR051159">
    <property type="entry name" value="Hexapeptide_acetyltransf"/>
</dbReference>
<accession>A0A0F0CWQ2</accession>
<keyword evidence="2 3" id="KW-0808">Transferase</keyword>
<gene>
    <name evidence="3" type="ORF">OMAG_000244</name>
</gene>
<organism evidence="3 4">
    <name type="scientific">Candidatus Omnitrophus magneticus</name>
    <dbReference type="NCBI Taxonomy" id="1609969"/>
    <lineage>
        <taxon>Bacteria</taxon>
        <taxon>Pseudomonadati</taxon>
        <taxon>Candidatus Omnitrophota</taxon>
        <taxon>Candidatus Omnitrophus</taxon>
    </lineage>
</organism>
<proteinExistence type="inferred from homology"/>
<protein>
    <submittedName>
        <fullName evidence="3">O-acetyltransferase</fullName>
    </submittedName>
</protein>
<comment type="caution">
    <text evidence="3">The sequence shown here is derived from an EMBL/GenBank/DDBJ whole genome shotgun (WGS) entry which is preliminary data.</text>
</comment>
<evidence type="ECO:0000313" key="4">
    <source>
        <dbReference type="Proteomes" id="UP000033428"/>
    </source>
</evidence>
<dbReference type="InterPro" id="IPR001451">
    <property type="entry name" value="Hexapep"/>
</dbReference>
<evidence type="ECO:0000256" key="2">
    <source>
        <dbReference type="ARBA" id="ARBA00022679"/>
    </source>
</evidence>
<evidence type="ECO:0000256" key="1">
    <source>
        <dbReference type="ARBA" id="ARBA00007274"/>
    </source>
</evidence>
<comment type="similarity">
    <text evidence="1">Belongs to the transferase hexapeptide repeat family.</text>
</comment>
<dbReference type="SUPFAM" id="SSF51161">
    <property type="entry name" value="Trimeric LpxA-like enzymes"/>
    <property type="match status" value="1"/>
</dbReference>
<dbReference type="GO" id="GO:0008374">
    <property type="term" value="F:O-acyltransferase activity"/>
    <property type="evidence" value="ECO:0007669"/>
    <property type="project" value="TreeGrafter"/>
</dbReference>
<dbReference type="CDD" id="cd04647">
    <property type="entry name" value="LbH_MAT_like"/>
    <property type="match status" value="1"/>
</dbReference>
<dbReference type="Proteomes" id="UP000033428">
    <property type="component" value="Unassembled WGS sequence"/>
</dbReference>
<dbReference type="PANTHER" id="PTHR23416:SF23">
    <property type="entry name" value="ACETYLTRANSFERASE C18B11.09C-RELATED"/>
    <property type="match status" value="1"/>
</dbReference>
<keyword evidence="4" id="KW-1185">Reference proteome</keyword>
<dbReference type="Gene3D" id="2.160.10.10">
    <property type="entry name" value="Hexapeptide repeat proteins"/>
    <property type="match status" value="2"/>
</dbReference>
<reference evidence="3 4" key="1">
    <citation type="submission" date="2015-02" db="EMBL/GenBank/DDBJ databases">
        <title>Single-cell genomics of uncultivated deep-branching MTB reveals a conserved set of magnetosome genes.</title>
        <authorList>
            <person name="Kolinko S."/>
            <person name="Richter M."/>
            <person name="Glockner F.O."/>
            <person name="Brachmann A."/>
            <person name="Schuler D."/>
        </authorList>
    </citation>
    <scope>NUCLEOTIDE SEQUENCE [LARGE SCALE GENOMIC DNA]</scope>
    <source>
        <strain evidence="3">SKK-01</strain>
    </source>
</reference>
<name>A0A0F0CWQ2_9BACT</name>
<sequence length="194" mass="20931">MEEQKLFSQVNVKLGQNCTISPFCSLKNVVLGNNVIIGDWSNLSNVIIGDNTKIGRNTVLYSAENGKPIKIGKKCWLSYGVFAEGTGDKIEIGDYVVIAHSTKILTSSGPGENSPIMNALYPKETAPIIIGNHSWIGAGCVLLPGAFLEEGVVCGANSLIPKWEYAAWTVYGGTPAKFLKKLDMNKVALEKNKL</sequence>
<dbReference type="AlphaFoldDB" id="A0A0F0CWQ2"/>
<evidence type="ECO:0000313" key="3">
    <source>
        <dbReference type="EMBL" id="KJJ85880.1"/>
    </source>
</evidence>
<dbReference type="PANTHER" id="PTHR23416">
    <property type="entry name" value="SIALIC ACID SYNTHASE-RELATED"/>
    <property type="match status" value="1"/>
</dbReference>
<dbReference type="Pfam" id="PF14602">
    <property type="entry name" value="Hexapep_2"/>
    <property type="match status" value="1"/>
</dbReference>
<dbReference type="EMBL" id="JYNY01000051">
    <property type="protein sequence ID" value="KJJ85880.1"/>
    <property type="molecule type" value="Genomic_DNA"/>
</dbReference>
<dbReference type="InterPro" id="IPR011004">
    <property type="entry name" value="Trimer_LpxA-like_sf"/>
</dbReference>
<dbReference type="Pfam" id="PF00132">
    <property type="entry name" value="Hexapep"/>
    <property type="match status" value="1"/>
</dbReference>